<keyword evidence="2" id="KW-1185">Reference proteome</keyword>
<reference evidence="1 2" key="1">
    <citation type="submission" date="2019-06" db="EMBL/GenBank/DDBJ databases">
        <title>Genome sequence of Rhodobacteraceae bacterium D4M1.</title>
        <authorList>
            <person name="Cao J."/>
        </authorList>
    </citation>
    <scope>NUCLEOTIDE SEQUENCE [LARGE SCALE GENOMIC DNA]</scope>
    <source>
        <strain evidence="1 2">D4M1</strain>
    </source>
</reference>
<name>A0A5B8FV63_9RHOB</name>
<accession>A0A5B8FV63</accession>
<dbReference type="EMBL" id="CP040818">
    <property type="protein sequence ID" value="QDL92295.1"/>
    <property type="molecule type" value="Genomic_DNA"/>
</dbReference>
<dbReference type="KEGG" id="ppru:FDP22_11215"/>
<organism evidence="1 2">
    <name type="scientific">Paroceanicella profunda</name>
    <dbReference type="NCBI Taxonomy" id="2579971"/>
    <lineage>
        <taxon>Bacteria</taxon>
        <taxon>Pseudomonadati</taxon>
        <taxon>Pseudomonadota</taxon>
        <taxon>Alphaproteobacteria</taxon>
        <taxon>Rhodobacterales</taxon>
        <taxon>Paracoccaceae</taxon>
        <taxon>Paroceanicella</taxon>
    </lineage>
</organism>
<dbReference type="OrthoDB" id="4106451at1224"/>
<dbReference type="RefSeq" id="WP_138572985.1">
    <property type="nucleotide sequence ID" value="NZ_CP040818.1"/>
</dbReference>
<evidence type="ECO:0000313" key="1">
    <source>
        <dbReference type="EMBL" id="QDL92295.1"/>
    </source>
</evidence>
<sequence length="59" mass="6399">MMAKIALLLLVVLAVIALAGKWAEKILPRRKGPEVRAARKCPQCGAWQVEGVPCICAEK</sequence>
<evidence type="ECO:0000313" key="2">
    <source>
        <dbReference type="Proteomes" id="UP000305888"/>
    </source>
</evidence>
<protein>
    <submittedName>
        <fullName evidence="1">Uncharacterized protein</fullName>
    </submittedName>
</protein>
<dbReference type="Proteomes" id="UP000305888">
    <property type="component" value="Chromosome"/>
</dbReference>
<dbReference type="AlphaFoldDB" id="A0A5B8FV63"/>
<gene>
    <name evidence="1" type="ORF">FDP22_11215</name>
</gene>
<proteinExistence type="predicted"/>